<keyword evidence="2" id="KW-1185">Reference proteome</keyword>
<proteinExistence type="predicted"/>
<gene>
    <name evidence="1" type="ORF">Pla123a_00910</name>
</gene>
<sequence>MQAVLLTRDDFLTDRQGRTFADVLNDPDQPFDEVLEFFGDESRQRRMEDAEVHHDRAPLAGVVRELEAAPAVDCYLAGFHPAKTKRLRQAIGVVVRIIMERRGWKKTGRKGSLGVRAAAADGTPSHNTGGLAMWFVRAERYELPEGMPFLSVSQRCQQLTDSAASQQNNNR</sequence>
<dbReference type="RefSeq" id="WP_146583560.1">
    <property type="nucleotide sequence ID" value="NZ_SJPO01000001.1"/>
</dbReference>
<dbReference type="OrthoDB" id="271043at2"/>
<dbReference type="AlphaFoldDB" id="A0A5C5ZD74"/>
<name>A0A5C5ZD74_9BACT</name>
<evidence type="ECO:0000313" key="1">
    <source>
        <dbReference type="EMBL" id="TWT85284.1"/>
    </source>
</evidence>
<comment type="caution">
    <text evidence="1">The sequence shown here is derived from an EMBL/GenBank/DDBJ whole genome shotgun (WGS) entry which is preliminary data.</text>
</comment>
<dbReference type="Proteomes" id="UP000318478">
    <property type="component" value="Unassembled WGS sequence"/>
</dbReference>
<protein>
    <submittedName>
        <fullName evidence="1">Uncharacterized protein</fullName>
    </submittedName>
</protein>
<organism evidence="1 2">
    <name type="scientific">Posidoniimonas polymericola</name>
    <dbReference type="NCBI Taxonomy" id="2528002"/>
    <lineage>
        <taxon>Bacteria</taxon>
        <taxon>Pseudomonadati</taxon>
        <taxon>Planctomycetota</taxon>
        <taxon>Planctomycetia</taxon>
        <taxon>Pirellulales</taxon>
        <taxon>Lacipirellulaceae</taxon>
        <taxon>Posidoniimonas</taxon>
    </lineage>
</organism>
<dbReference type="EMBL" id="SJPO01000001">
    <property type="protein sequence ID" value="TWT85284.1"/>
    <property type="molecule type" value="Genomic_DNA"/>
</dbReference>
<evidence type="ECO:0000313" key="2">
    <source>
        <dbReference type="Proteomes" id="UP000318478"/>
    </source>
</evidence>
<accession>A0A5C5ZD74</accession>
<reference evidence="1 2" key="1">
    <citation type="submission" date="2019-02" db="EMBL/GenBank/DDBJ databases">
        <title>Deep-cultivation of Planctomycetes and their phenomic and genomic characterization uncovers novel biology.</title>
        <authorList>
            <person name="Wiegand S."/>
            <person name="Jogler M."/>
            <person name="Boedeker C."/>
            <person name="Pinto D."/>
            <person name="Vollmers J."/>
            <person name="Rivas-Marin E."/>
            <person name="Kohn T."/>
            <person name="Peeters S.H."/>
            <person name="Heuer A."/>
            <person name="Rast P."/>
            <person name="Oberbeckmann S."/>
            <person name="Bunk B."/>
            <person name="Jeske O."/>
            <person name="Meyerdierks A."/>
            <person name="Storesund J.E."/>
            <person name="Kallscheuer N."/>
            <person name="Luecker S."/>
            <person name="Lage O.M."/>
            <person name="Pohl T."/>
            <person name="Merkel B.J."/>
            <person name="Hornburger P."/>
            <person name="Mueller R.-W."/>
            <person name="Bruemmer F."/>
            <person name="Labrenz M."/>
            <person name="Spormann A.M."/>
            <person name="Op Den Camp H."/>
            <person name="Overmann J."/>
            <person name="Amann R."/>
            <person name="Jetten M.S.M."/>
            <person name="Mascher T."/>
            <person name="Medema M.H."/>
            <person name="Devos D.P."/>
            <person name="Kaster A.-K."/>
            <person name="Ovreas L."/>
            <person name="Rohde M."/>
            <person name="Galperin M.Y."/>
            <person name="Jogler C."/>
        </authorList>
    </citation>
    <scope>NUCLEOTIDE SEQUENCE [LARGE SCALE GENOMIC DNA]</scope>
    <source>
        <strain evidence="1 2">Pla123a</strain>
    </source>
</reference>